<dbReference type="EMBL" id="BARV01006609">
    <property type="protein sequence ID" value="GAI15111.1"/>
    <property type="molecule type" value="Genomic_DNA"/>
</dbReference>
<protein>
    <submittedName>
        <fullName evidence="1">Uncharacterized protein</fullName>
    </submittedName>
</protein>
<reference evidence="1" key="1">
    <citation type="journal article" date="2014" name="Front. Microbiol.">
        <title>High frequency of phylogenetically diverse reductive dehalogenase-homologous genes in deep subseafloor sedimentary metagenomes.</title>
        <authorList>
            <person name="Kawai M."/>
            <person name="Futagami T."/>
            <person name="Toyoda A."/>
            <person name="Takaki Y."/>
            <person name="Nishi S."/>
            <person name="Hori S."/>
            <person name="Arai W."/>
            <person name="Tsubouchi T."/>
            <person name="Morono Y."/>
            <person name="Uchiyama I."/>
            <person name="Ito T."/>
            <person name="Fujiyama A."/>
            <person name="Inagaki F."/>
            <person name="Takami H."/>
        </authorList>
    </citation>
    <scope>NUCLEOTIDE SEQUENCE</scope>
    <source>
        <strain evidence="1">Expedition CK06-06</strain>
    </source>
</reference>
<dbReference type="AlphaFoldDB" id="X1MAK4"/>
<proteinExistence type="predicted"/>
<accession>X1MAK4</accession>
<gene>
    <name evidence="1" type="ORF">S06H3_13530</name>
</gene>
<sequence length="92" mass="11110">EKGIKEEEREKKFGEFLEEIEKVSSTKEERRHVAETYKQYLKTLAKSERGTYLVFLNDKRKAIKRTDIPKLLEEDPEFYETYKGLFTKKTRD</sequence>
<organism evidence="1">
    <name type="scientific">marine sediment metagenome</name>
    <dbReference type="NCBI Taxonomy" id="412755"/>
    <lineage>
        <taxon>unclassified sequences</taxon>
        <taxon>metagenomes</taxon>
        <taxon>ecological metagenomes</taxon>
    </lineage>
</organism>
<feature type="non-terminal residue" evidence="1">
    <location>
        <position position="1"/>
    </location>
</feature>
<comment type="caution">
    <text evidence="1">The sequence shown here is derived from an EMBL/GenBank/DDBJ whole genome shotgun (WGS) entry which is preliminary data.</text>
</comment>
<name>X1MAK4_9ZZZZ</name>
<evidence type="ECO:0000313" key="1">
    <source>
        <dbReference type="EMBL" id="GAI15111.1"/>
    </source>
</evidence>